<evidence type="ECO:0000313" key="1">
    <source>
        <dbReference type="EMBL" id="CAA9235701.1"/>
    </source>
</evidence>
<gene>
    <name evidence="1" type="ORF">AVDCRST_MAG56-1179</name>
</gene>
<evidence type="ECO:0008006" key="2">
    <source>
        <dbReference type="Google" id="ProtNLM"/>
    </source>
</evidence>
<dbReference type="InterPro" id="IPR025535">
    <property type="entry name" value="DUF4421"/>
</dbReference>
<accession>A0A6J4HXA2</accession>
<dbReference type="Pfam" id="PF14391">
    <property type="entry name" value="DUF4421"/>
    <property type="match status" value="1"/>
</dbReference>
<sequence>MSFKFAVLVAVGCCVGTAAWGQRGPDWLRSETDTNYVRDLSQDLTTRFYFSRKYAGYAVRDYGQRQELIYRPNSRLNVGIGFNYAFAGVNLGVNLPGANNDNDRYGRTRFLDAQSHLYLPRFALDLYVQRYEGYYLNRPQKWVGNWQRGDPYPQRGDLRTTSTGFNVQYILNHRRFSYRAAYQQNAWQKKSAGTLLLGSEAYLIRMRADSSVTAPAGTATPFFGGVSFDGSDVYSLGANAGYAHTFVYRSHLFLTLSLLGGVGLGFTRLQVPEAAELTQWGWHLNSTARIALGYNSARYFLGFSVVNLALRSPAPVGRSSVSFDTGNLRLNFCRRFTVKPPAFLRKG</sequence>
<reference evidence="1" key="1">
    <citation type="submission" date="2020-02" db="EMBL/GenBank/DDBJ databases">
        <authorList>
            <person name="Meier V. D."/>
        </authorList>
    </citation>
    <scope>NUCLEOTIDE SEQUENCE</scope>
    <source>
        <strain evidence="1">AVDCRST_MAG56</strain>
    </source>
</reference>
<dbReference type="EMBL" id="CADCTQ010000111">
    <property type="protein sequence ID" value="CAA9235701.1"/>
    <property type="molecule type" value="Genomic_DNA"/>
</dbReference>
<protein>
    <recommendedName>
        <fullName evidence="2">DUF4421 domain-containing protein</fullName>
    </recommendedName>
</protein>
<organism evidence="1">
    <name type="scientific">uncultured Cytophagales bacterium</name>
    <dbReference type="NCBI Taxonomy" id="158755"/>
    <lineage>
        <taxon>Bacteria</taxon>
        <taxon>Pseudomonadati</taxon>
        <taxon>Bacteroidota</taxon>
        <taxon>Sphingobacteriia</taxon>
        <taxon>Sphingobacteriales</taxon>
        <taxon>environmental samples</taxon>
    </lineage>
</organism>
<name>A0A6J4HXA2_9SPHI</name>
<dbReference type="AlphaFoldDB" id="A0A6J4HXA2"/>
<proteinExistence type="predicted"/>